<accession>A0A918N5A5</accession>
<dbReference type="Proteomes" id="UP000626148">
    <property type="component" value="Unassembled WGS sequence"/>
</dbReference>
<reference evidence="1" key="2">
    <citation type="submission" date="2020-09" db="EMBL/GenBank/DDBJ databases">
        <authorList>
            <person name="Sun Q."/>
            <person name="Kim S."/>
        </authorList>
    </citation>
    <scope>NUCLEOTIDE SEQUENCE</scope>
    <source>
        <strain evidence="1">KCTC 22169</strain>
    </source>
</reference>
<dbReference type="EMBL" id="BMXR01000001">
    <property type="protein sequence ID" value="GGX38320.1"/>
    <property type="molecule type" value="Genomic_DNA"/>
</dbReference>
<evidence type="ECO:0008006" key="3">
    <source>
        <dbReference type="Google" id="ProtNLM"/>
    </source>
</evidence>
<protein>
    <recommendedName>
        <fullName evidence="3">DUF3581 domain-containing protein</fullName>
    </recommendedName>
</protein>
<comment type="caution">
    <text evidence="1">The sequence shown here is derived from an EMBL/GenBank/DDBJ whole genome shotgun (WGS) entry which is preliminary data.</text>
</comment>
<evidence type="ECO:0000313" key="2">
    <source>
        <dbReference type="Proteomes" id="UP000626148"/>
    </source>
</evidence>
<proteinExistence type="predicted"/>
<organism evidence="1 2">
    <name type="scientific">Saccharospirillum salsuginis</name>
    <dbReference type="NCBI Taxonomy" id="418750"/>
    <lineage>
        <taxon>Bacteria</taxon>
        <taxon>Pseudomonadati</taxon>
        <taxon>Pseudomonadota</taxon>
        <taxon>Gammaproteobacteria</taxon>
        <taxon>Oceanospirillales</taxon>
        <taxon>Saccharospirillaceae</taxon>
        <taxon>Saccharospirillum</taxon>
    </lineage>
</organism>
<evidence type="ECO:0000313" key="1">
    <source>
        <dbReference type="EMBL" id="GGX38320.1"/>
    </source>
</evidence>
<dbReference type="InterPro" id="IPR021974">
    <property type="entry name" value="DUF3581"/>
</dbReference>
<reference evidence="1" key="1">
    <citation type="journal article" date="2014" name="Int. J. Syst. Evol. Microbiol.">
        <title>Complete genome sequence of Corynebacterium casei LMG S-19264T (=DSM 44701T), isolated from a smear-ripened cheese.</title>
        <authorList>
            <consortium name="US DOE Joint Genome Institute (JGI-PGF)"/>
            <person name="Walter F."/>
            <person name="Albersmeier A."/>
            <person name="Kalinowski J."/>
            <person name="Ruckert C."/>
        </authorList>
    </citation>
    <scope>NUCLEOTIDE SEQUENCE</scope>
    <source>
        <strain evidence="1">KCTC 22169</strain>
    </source>
</reference>
<dbReference type="AlphaFoldDB" id="A0A918N5A5"/>
<dbReference type="Pfam" id="PF12119">
    <property type="entry name" value="DUF3581"/>
    <property type="match status" value="1"/>
</dbReference>
<sequence length="240" mass="26810">MTFVFLDPFHTRQDGHILISAEQASAFAKDIAGDFNPIHNPDARRFCVPGDLLFALVLNRYGLSEKMSVRFSGMVGANVPLVFPKVDEGVIDIKDTADKAYLHLEHSGETSQDADLIESLTRAYVAFSGHNFPFIMVPLMEKHQVMFNPKRPMVIYESMAFELDSLDIKQPTLELADTTLDVKGKRGDALFRFNIMADGQLVGTGTKKLIVSGLMPYDPEAMAALVEEFNRLKEEHKASR</sequence>
<name>A0A918N5A5_9GAMM</name>
<keyword evidence="2" id="KW-1185">Reference proteome</keyword>
<gene>
    <name evidence="1" type="ORF">GCM10007392_00590</name>
</gene>